<dbReference type="Pfam" id="PF06985">
    <property type="entry name" value="HET"/>
    <property type="match status" value="1"/>
</dbReference>
<name>A0AAD5HAR0_UMBRA</name>
<keyword evidence="3" id="KW-1185">Reference proteome</keyword>
<dbReference type="PANTHER" id="PTHR10622">
    <property type="entry name" value="HET DOMAIN-CONTAINING PROTEIN"/>
    <property type="match status" value="1"/>
</dbReference>
<dbReference type="PANTHER" id="PTHR10622:SF10">
    <property type="entry name" value="HET DOMAIN-CONTAINING PROTEIN"/>
    <property type="match status" value="1"/>
</dbReference>
<protein>
    <recommendedName>
        <fullName evidence="1">Heterokaryon incompatibility domain-containing protein</fullName>
    </recommendedName>
</protein>
<feature type="domain" description="Heterokaryon incompatibility" evidence="1">
    <location>
        <begin position="37"/>
        <end position="117"/>
    </location>
</feature>
<reference evidence="2" key="2">
    <citation type="journal article" date="2022" name="Proc. Natl. Acad. Sci. U.S.A.">
        <title>Diploid-dominant life cycles characterize the early evolution of Fungi.</title>
        <authorList>
            <person name="Amses K.R."/>
            <person name="Simmons D.R."/>
            <person name="Longcore J.E."/>
            <person name="Mondo S.J."/>
            <person name="Seto K."/>
            <person name="Jeronimo G.H."/>
            <person name="Bonds A.E."/>
            <person name="Quandt C.A."/>
            <person name="Davis W.J."/>
            <person name="Chang Y."/>
            <person name="Federici B.A."/>
            <person name="Kuo A."/>
            <person name="LaButti K."/>
            <person name="Pangilinan J."/>
            <person name="Andreopoulos W."/>
            <person name="Tritt A."/>
            <person name="Riley R."/>
            <person name="Hundley H."/>
            <person name="Johnson J."/>
            <person name="Lipzen A."/>
            <person name="Barry K."/>
            <person name="Lang B.F."/>
            <person name="Cuomo C.A."/>
            <person name="Buchler N.E."/>
            <person name="Grigoriev I.V."/>
            <person name="Spatafora J.W."/>
            <person name="Stajich J.E."/>
            <person name="James T.Y."/>
        </authorList>
    </citation>
    <scope>NUCLEOTIDE SEQUENCE</scope>
    <source>
        <strain evidence="2">AG</strain>
    </source>
</reference>
<feature type="non-terminal residue" evidence="2">
    <location>
        <position position="246"/>
    </location>
</feature>
<dbReference type="EMBL" id="MU620970">
    <property type="protein sequence ID" value="KAI8575761.1"/>
    <property type="molecule type" value="Genomic_DNA"/>
</dbReference>
<evidence type="ECO:0000313" key="2">
    <source>
        <dbReference type="EMBL" id="KAI8575761.1"/>
    </source>
</evidence>
<evidence type="ECO:0000313" key="3">
    <source>
        <dbReference type="Proteomes" id="UP001206595"/>
    </source>
</evidence>
<evidence type="ECO:0000259" key="1">
    <source>
        <dbReference type="Pfam" id="PF06985"/>
    </source>
</evidence>
<organism evidence="2 3">
    <name type="scientific">Umbelopsis ramanniana AG</name>
    <dbReference type="NCBI Taxonomy" id="1314678"/>
    <lineage>
        <taxon>Eukaryota</taxon>
        <taxon>Fungi</taxon>
        <taxon>Fungi incertae sedis</taxon>
        <taxon>Mucoromycota</taxon>
        <taxon>Mucoromycotina</taxon>
        <taxon>Umbelopsidomycetes</taxon>
        <taxon>Umbelopsidales</taxon>
        <taxon>Umbelopsidaceae</taxon>
        <taxon>Umbelopsis</taxon>
    </lineage>
</organism>
<dbReference type="RefSeq" id="XP_051440765.1">
    <property type="nucleotide sequence ID" value="XM_051584835.1"/>
</dbReference>
<dbReference type="InterPro" id="IPR010730">
    <property type="entry name" value="HET"/>
</dbReference>
<dbReference type="Proteomes" id="UP001206595">
    <property type="component" value="Unassembled WGS sequence"/>
</dbReference>
<dbReference type="AlphaFoldDB" id="A0AAD5HAR0"/>
<accession>A0AAD5HAR0</accession>
<proteinExistence type="predicted"/>
<gene>
    <name evidence="2" type="ORF">K450DRAFT_215213</name>
</gene>
<sequence length="246" mass="28300">MNIWRERHGHIVNRVWDLRQDKLINNIDSRKVIFVTHRWNDVEVGYQDTMESKQAHGHAVGISEMSRKLHRIKKVLQEYTDYVWIDTICIDKSNLSELDEAIRSMYKWYASCAAVVLDSNTTLKVWRSRGWCLQEGAAAGILRGITQEGKLATIQQLANDQDHNLCTLDLHLCYRIGNASEILARMDVRKTTRDEDMAYALAGIFSIDLTLSYGEGSRSRARLLHQLAIQHGDLSFLSFQISQTTY</sequence>
<comment type="caution">
    <text evidence="2">The sequence shown here is derived from an EMBL/GenBank/DDBJ whole genome shotgun (WGS) entry which is preliminary data.</text>
</comment>
<dbReference type="GeneID" id="75910185"/>
<reference evidence="2" key="1">
    <citation type="submission" date="2021-06" db="EMBL/GenBank/DDBJ databases">
        <authorList>
            <consortium name="DOE Joint Genome Institute"/>
            <person name="Mondo S.J."/>
            <person name="Amses K.R."/>
            <person name="Simmons D.R."/>
            <person name="Longcore J.E."/>
            <person name="Seto K."/>
            <person name="Alves G.H."/>
            <person name="Bonds A.E."/>
            <person name="Quandt C.A."/>
            <person name="Davis W.J."/>
            <person name="Chang Y."/>
            <person name="Letcher P.M."/>
            <person name="Powell M.J."/>
            <person name="Kuo A."/>
            <person name="Labutti K."/>
            <person name="Pangilinan J."/>
            <person name="Andreopoulos W."/>
            <person name="Tritt A."/>
            <person name="Riley R."/>
            <person name="Hundley H."/>
            <person name="Johnson J."/>
            <person name="Lipzen A."/>
            <person name="Barry K."/>
            <person name="Berbee M.L."/>
            <person name="Buchler N.E."/>
            <person name="Grigoriev I.V."/>
            <person name="Spatafora J.W."/>
            <person name="Stajich J.E."/>
            <person name="James T.Y."/>
        </authorList>
    </citation>
    <scope>NUCLEOTIDE SEQUENCE</scope>
    <source>
        <strain evidence="2">AG</strain>
    </source>
</reference>